<dbReference type="InterPro" id="IPR036396">
    <property type="entry name" value="Cyt_P450_sf"/>
</dbReference>
<dbReference type="Proteomes" id="UP001590951">
    <property type="component" value="Unassembled WGS sequence"/>
</dbReference>
<dbReference type="InterPro" id="IPR050121">
    <property type="entry name" value="Cytochrome_P450_monoxygenase"/>
</dbReference>
<gene>
    <name evidence="6" type="ORF">ABVK25_003681</name>
</gene>
<dbReference type="InterPro" id="IPR017972">
    <property type="entry name" value="Cyt_P450_CS"/>
</dbReference>
<dbReference type="PROSITE" id="PS00086">
    <property type="entry name" value="CYTOCHROME_P450"/>
    <property type="match status" value="1"/>
</dbReference>
<evidence type="ECO:0000256" key="5">
    <source>
        <dbReference type="RuleBase" id="RU000461"/>
    </source>
</evidence>
<evidence type="ECO:0000313" key="6">
    <source>
        <dbReference type="EMBL" id="KAL2056039.1"/>
    </source>
</evidence>
<comment type="cofactor">
    <cofactor evidence="1">
        <name>heme</name>
        <dbReference type="ChEBI" id="CHEBI:30413"/>
    </cofactor>
</comment>
<proteinExistence type="inferred from homology"/>
<keyword evidence="5" id="KW-0349">Heme</keyword>
<dbReference type="InterPro" id="IPR001128">
    <property type="entry name" value="Cyt_P450"/>
</dbReference>
<dbReference type="PRINTS" id="PR00463">
    <property type="entry name" value="EP450I"/>
</dbReference>
<dbReference type="PANTHER" id="PTHR24305">
    <property type="entry name" value="CYTOCHROME P450"/>
    <property type="match status" value="1"/>
</dbReference>
<evidence type="ECO:0008006" key="8">
    <source>
        <dbReference type="Google" id="ProtNLM"/>
    </source>
</evidence>
<reference evidence="6 7" key="1">
    <citation type="submission" date="2024-09" db="EMBL/GenBank/DDBJ databases">
        <title>Rethinking Asexuality: The Enigmatic Case of Functional Sexual Genes in Lepraria (Stereocaulaceae).</title>
        <authorList>
            <person name="Doellman M."/>
            <person name="Sun Y."/>
            <person name="Barcenas-Pena A."/>
            <person name="Lumbsch H.T."/>
            <person name="Grewe F."/>
        </authorList>
    </citation>
    <scope>NUCLEOTIDE SEQUENCE [LARGE SCALE GENOMIC DNA]</scope>
    <source>
        <strain evidence="6 7">Grewe 0041</strain>
    </source>
</reference>
<dbReference type="Pfam" id="PF00067">
    <property type="entry name" value="p450"/>
    <property type="match status" value="1"/>
</dbReference>
<organism evidence="6 7">
    <name type="scientific">Lepraria finkii</name>
    <dbReference type="NCBI Taxonomy" id="1340010"/>
    <lineage>
        <taxon>Eukaryota</taxon>
        <taxon>Fungi</taxon>
        <taxon>Dikarya</taxon>
        <taxon>Ascomycota</taxon>
        <taxon>Pezizomycotina</taxon>
        <taxon>Lecanoromycetes</taxon>
        <taxon>OSLEUM clade</taxon>
        <taxon>Lecanoromycetidae</taxon>
        <taxon>Lecanorales</taxon>
        <taxon>Lecanorineae</taxon>
        <taxon>Stereocaulaceae</taxon>
        <taxon>Lepraria</taxon>
    </lineage>
</organism>
<comment type="similarity">
    <text evidence="2 5">Belongs to the cytochrome P450 family.</text>
</comment>
<evidence type="ECO:0000256" key="4">
    <source>
        <dbReference type="ARBA" id="ARBA00023004"/>
    </source>
</evidence>
<accession>A0ABR4BDV4</accession>
<dbReference type="PANTHER" id="PTHR24305:SF166">
    <property type="entry name" value="CYTOCHROME P450 12A4, MITOCHONDRIAL-RELATED"/>
    <property type="match status" value="1"/>
</dbReference>
<keyword evidence="5" id="KW-0560">Oxidoreductase</keyword>
<comment type="caution">
    <text evidence="6">The sequence shown here is derived from an EMBL/GenBank/DDBJ whole genome shotgun (WGS) entry which is preliminary data.</text>
</comment>
<dbReference type="SUPFAM" id="SSF48264">
    <property type="entry name" value="Cytochrome P450"/>
    <property type="match status" value="1"/>
</dbReference>
<evidence type="ECO:0000256" key="1">
    <source>
        <dbReference type="ARBA" id="ARBA00001971"/>
    </source>
</evidence>
<evidence type="ECO:0000256" key="3">
    <source>
        <dbReference type="ARBA" id="ARBA00022723"/>
    </source>
</evidence>
<evidence type="ECO:0000313" key="7">
    <source>
        <dbReference type="Proteomes" id="UP001590951"/>
    </source>
</evidence>
<dbReference type="EMBL" id="JBHFEH010000009">
    <property type="protein sequence ID" value="KAL2056039.1"/>
    <property type="molecule type" value="Genomic_DNA"/>
</dbReference>
<dbReference type="Gene3D" id="1.10.630.10">
    <property type="entry name" value="Cytochrome P450"/>
    <property type="match status" value="1"/>
</dbReference>
<keyword evidence="5" id="KW-0503">Monooxygenase</keyword>
<keyword evidence="3 5" id="KW-0479">Metal-binding</keyword>
<protein>
    <recommendedName>
        <fullName evidence="8">Cytochrome P450</fullName>
    </recommendedName>
</protein>
<name>A0ABR4BDV4_9LECA</name>
<sequence>MGIVQAAVKERDSTGTSGKNDMLSSYLEKGVPKHQVDAELVIALVAGSDTTSTAVQSTLLAIILNPRVYQTLKYEIQAAVVAKQVACPIRDSEAKQLRYLQACVTEGLRKFPPLSQLRERMVPPEGDVIKGYCIPGGTFIGLNAWGTQLDEVYGDDPEVFRPERWLTTDEERLKAMLQTLELVFGHGSTRCLGMPMAMMELDKMIFELLRHFDITIANPYKPWSSVCYGIFFQKDFNVHLTRARYDGISPS</sequence>
<evidence type="ECO:0000256" key="2">
    <source>
        <dbReference type="ARBA" id="ARBA00010617"/>
    </source>
</evidence>
<keyword evidence="7" id="KW-1185">Reference proteome</keyword>
<dbReference type="InterPro" id="IPR002401">
    <property type="entry name" value="Cyt_P450_E_grp-I"/>
</dbReference>
<keyword evidence="4 5" id="KW-0408">Iron</keyword>
<dbReference type="PRINTS" id="PR00385">
    <property type="entry name" value="P450"/>
</dbReference>